<dbReference type="CDD" id="cd02440">
    <property type="entry name" value="AdoMet_MTases"/>
    <property type="match status" value="1"/>
</dbReference>
<protein>
    <submittedName>
        <fullName evidence="2">SAM-dependent methyltransferase</fullName>
    </submittedName>
</protein>
<keyword evidence="2" id="KW-0808">Transferase</keyword>
<evidence type="ECO:0000313" key="3">
    <source>
        <dbReference type="Proteomes" id="UP000228700"/>
    </source>
</evidence>
<accession>A0A2M8LC51</accession>
<comment type="caution">
    <text evidence="2">The sequence shown here is derived from an EMBL/GenBank/DDBJ whole genome shotgun (WGS) entry which is preliminary data.</text>
</comment>
<gene>
    <name evidence="2" type="ORF">COV01_01785</name>
</gene>
<dbReference type="GO" id="GO:0032259">
    <property type="term" value="P:methylation"/>
    <property type="evidence" value="ECO:0007669"/>
    <property type="project" value="UniProtKB-KW"/>
</dbReference>
<organism evidence="2 3">
    <name type="scientific">Candidatus Taylorbacteria bacterium CG10_big_fil_rev_8_21_14_0_10_41_48</name>
    <dbReference type="NCBI Taxonomy" id="1975024"/>
    <lineage>
        <taxon>Bacteria</taxon>
        <taxon>Candidatus Tayloriibacteriota</taxon>
    </lineage>
</organism>
<evidence type="ECO:0000313" key="2">
    <source>
        <dbReference type="EMBL" id="PJE74206.1"/>
    </source>
</evidence>
<dbReference type="GO" id="GO:0008757">
    <property type="term" value="F:S-adenosylmethionine-dependent methyltransferase activity"/>
    <property type="evidence" value="ECO:0007669"/>
    <property type="project" value="InterPro"/>
</dbReference>
<dbReference type="SUPFAM" id="SSF53335">
    <property type="entry name" value="S-adenosyl-L-methionine-dependent methyltransferases"/>
    <property type="match status" value="1"/>
</dbReference>
<dbReference type="Pfam" id="PF13847">
    <property type="entry name" value="Methyltransf_31"/>
    <property type="match status" value="1"/>
</dbReference>
<reference evidence="3" key="1">
    <citation type="submission" date="2017-09" db="EMBL/GenBank/DDBJ databases">
        <title>Depth-based differentiation of microbial function through sediment-hosted aquifers and enrichment of novel symbionts in the deep terrestrial subsurface.</title>
        <authorList>
            <person name="Probst A.J."/>
            <person name="Ladd B."/>
            <person name="Jarett J.K."/>
            <person name="Geller-Mcgrath D.E."/>
            <person name="Sieber C.M.K."/>
            <person name="Emerson J.B."/>
            <person name="Anantharaman K."/>
            <person name="Thomas B.C."/>
            <person name="Malmstrom R."/>
            <person name="Stieglmeier M."/>
            <person name="Klingl A."/>
            <person name="Woyke T."/>
            <person name="Ryan C.M."/>
            <person name="Banfield J.F."/>
        </authorList>
    </citation>
    <scope>NUCLEOTIDE SEQUENCE [LARGE SCALE GENOMIC DNA]</scope>
</reference>
<dbReference type="AlphaFoldDB" id="A0A2M8LC51"/>
<dbReference type="InterPro" id="IPR029063">
    <property type="entry name" value="SAM-dependent_MTases_sf"/>
</dbReference>
<proteinExistence type="predicted"/>
<dbReference type="EMBL" id="PFEQ01000009">
    <property type="protein sequence ID" value="PJE74206.1"/>
    <property type="molecule type" value="Genomic_DNA"/>
</dbReference>
<keyword evidence="2" id="KW-0489">Methyltransferase</keyword>
<dbReference type="InterPro" id="IPR025714">
    <property type="entry name" value="Methyltranfer_dom"/>
</dbReference>
<evidence type="ECO:0000259" key="1">
    <source>
        <dbReference type="Pfam" id="PF13847"/>
    </source>
</evidence>
<dbReference type="Gene3D" id="3.40.50.150">
    <property type="entry name" value="Vaccinia Virus protein VP39"/>
    <property type="match status" value="1"/>
</dbReference>
<sequence>MKKDTSWGAVAEWYDKVVYDKDSYQNRVILPNILRIVAPEKGMRILDLACGQGFFSHALSAKGAHVTGVDVSPELIGIAKIHAGHNEEFHVSSSDNLSVWKDSSFDSISIILALQNIEKMTQTLREASRVIKKGGKLVIVLNHPAYRIPGESAWGYDEKIDRQYRRVDGYISDSRREIDMNPGSTGGQKTISFHRPIQGYSKSLANVGFVISRIEEWVSHKESERGPRQVAENRARREIPLFMCLECLKL</sequence>
<dbReference type="Proteomes" id="UP000228700">
    <property type="component" value="Unassembled WGS sequence"/>
</dbReference>
<feature type="domain" description="Methyltransferase" evidence="1">
    <location>
        <begin position="40"/>
        <end position="139"/>
    </location>
</feature>
<name>A0A2M8LC51_9BACT</name>
<dbReference type="PANTHER" id="PTHR43861:SF1">
    <property type="entry name" value="TRANS-ACONITATE 2-METHYLTRANSFERASE"/>
    <property type="match status" value="1"/>
</dbReference>
<dbReference type="PANTHER" id="PTHR43861">
    <property type="entry name" value="TRANS-ACONITATE 2-METHYLTRANSFERASE-RELATED"/>
    <property type="match status" value="1"/>
</dbReference>